<organism evidence="4 5">
    <name type="scientific">Glycomyces niveus</name>
    <dbReference type="NCBI Taxonomy" id="2820287"/>
    <lineage>
        <taxon>Bacteria</taxon>
        <taxon>Bacillati</taxon>
        <taxon>Actinomycetota</taxon>
        <taxon>Actinomycetes</taxon>
        <taxon>Glycomycetales</taxon>
        <taxon>Glycomycetaceae</taxon>
        <taxon>Glycomyces</taxon>
    </lineage>
</organism>
<dbReference type="GO" id="GO:0008233">
    <property type="term" value="F:peptidase activity"/>
    <property type="evidence" value="ECO:0007669"/>
    <property type="project" value="UniProtKB-KW"/>
</dbReference>
<dbReference type="SMART" id="SM00020">
    <property type="entry name" value="Tryp_SPc"/>
    <property type="match status" value="1"/>
</dbReference>
<feature type="signal peptide" evidence="2">
    <location>
        <begin position="1"/>
        <end position="31"/>
    </location>
</feature>
<feature type="chain" id="PRO_5046267311" evidence="2">
    <location>
        <begin position="32"/>
        <end position="277"/>
    </location>
</feature>
<gene>
    <name evidence="4" type="ORF">J5V16_15515</name>
</gene>
<dbReference type="RefSeq" id="WP_208497332.1">
    <property type="nucleotide sequence ID" value="NZ_JAGFNP010000008.1"/>
</dbReference>
<keyword evidence="5" id="KW-1185">Reference proteome</keyword>
<proteinExistence type="predicted"/>
<dbReference type="Proteomes" id="UP000681341">
    <property type="component" value="Unassembled WGS sequence"/>
</dbReference>
<dbReference type="InterPro" id="IPR043504">
    <property type="entry name" value="Peptidase_S1_PA_chymotrypsin"/>
</dbReference>
<reference evidence="4 5" key="1">
    <citation type="submission" date="2021-03" db="EMBL/GenBank/DDBJ databases">
        <title>Glycomyces sp. nov., a novel actinomycete isolated from soil.</title>
        <authorList>
            <person name="Yang X."/>
            <person name="Xu X."/>
        </authorList>
    </citation>
    <scope>NUCLEOTIDE SEQUENCE [LARGE SCALE GENOMIC DNA]</scope>
    <source>
        <strain evidence="4 5">NEAU-S30</strain>
    </source>
</reference>
<evidence type="ECO:0000256" key="2">
    <source>
        <dbReference type="SAM" id="SignalP"/>
    </source>
</evidence>
<sequence>MHRRRMTRIGALAAAGLGAAALALNATGAFAEAPEPEGDMETKIVGGDVAAEGQFPWMVSLTWVEGAEHYCGGTLIEDDLVLTAGHCLDDVAASDIEVRHGAVAHAETEAYAVEDWIVAAGYDHDLEYDWAVVKLAEPVPDAEILPLATADDDDWTEFQVAGWGVQGHTPTSPDLRWAEVPYIDDAACGDLAESQEWAFYPETQLCAGVLEPGAEVNACPADSGGPLMAEVDGETVLAGLVSFGSDCFAEPDAGVYASVGAHIDDLAIAVAQLSVNE</sequence>
<dbReference type="InterPro" id="IPR001314">
    <property type="entry name" value="Peptidase_S1A"/>
</dbReference>
<keyword evidence="4" id="KW-0645">Protease</keyword>
<dbReference type="InterPro" id="IPR018114">
    <property type="entry name" value="TRYPSIN_HIS"/>
</dbReference>
<feature type="domain" description="Peptidase S1" evidence="3">
    <location>
        <begin position="44"/>
        <end position="271"/>
    </location>
</feature>
<keyword evidence="4" id="KW-0378">Hydrolase</keyword>
<dbReference type="CDD" id="cd00190">
    <property type="entry name" value="Tryp_SPc"/>
    <property type="match status" value="1"/>
</dbReference>
<dbReference type="EMBL" id="JAGFNP010000008">
    <property type="protein sequence ID" value="MBO3734235.1"/>
    <property type="molecule type" value="Genomic_DNA"/>
</dbReference>
<dbReference type="SUPFAM" id="SSF50494">
    <property type="entry name" value="Trypsin-like serine proteases"/>
    <property type="match status" value="1"/>
</dbReference>
<name>A0ABS3U635_9ACTN</name>
<keyword evidence="2" id="KW-0732">Signal</keyword>
<accession>A0ABS3U635</accession>
<evidence type="ECO:0000313" key="5">
    <source>
        <dbReference type="Proteomes" id="UP000681341"/>
    </source>
</evidence>
<evidence type="ECO:0000313" key="4">
    <source>
        <dbReference type="EMBL" id="MBO3734235.1"/>
    </source>
</evidence>
<dbReference type="Gene3D" id="2.40.10.10">
    <property type="entry name" value="Trypsin-like serine proteases"/>
    <property type="match status" value="1"/>
</dbReference>
<dbReference type="InterPro" id="IPR009003">
    <property type="entry name" value="Peptidase_S1_PA"/>
</dbReference>
<dbReference type="PROSITE" id="PS50240">
    <property type="entry name" value="TRYPSIN_DOM"/>
    <property type="match status" value="1"/>
</dbReference>
<protein>
    <submittedName>
        <fullName evidence="4">Serine protease</fullName>
    </submittedName>
</protein>
<dbReference type="PROSITE" id="PS00134">
    <property type="entry name" value="TRYPSIN_HIS"/>
    <property type="match status" value="1"/>
</dbReference>
<dbReference type="PRINTS" id="PR00722">
    <property type="entry name" value="CHYMOTRYPSIN"/>
</dbReference>
<evidence type="ECO:0000256" key="1">
    <source>
        <dbReference type="ARBA" id="ARBA00023157"/>
    </source>
</evidence>
<comment type="caution">
    <text evidence="4">The sequence shown here is derived from an EMBL/GenBank/DDBJ whole genome shotgun (WGS) entry which is preliminary data.</text>
</comment>
<dbReference type="PANTHER" id="PTHR24253:SF153">
    <property type="entry name" value="SERINE PROTEASE HEPSIN"/>
    <property type="match status" value="1"/>
</dbReference>
<dbReference type="InterPro" id="IPR001254">
    <property type="entry name" value="Trypsin_dom"/>
</dbReference>
<dbReference type="PANTHER" id="PTHR24253">
    <property type="entry name" value="TRANSMEMBRANE PROTEASE SERINE"/>
    <property type="match status" value="1"/>
</dbReference>
<evidence type="ECO:0000259" key="3">
    <source>
        <dbReference type="PROSITE" id="PS50240"/>
    </source>
</evidence>
<dbReference type="GO" id="GO:0006508">
    <property type="term" value="P:proteolysis"/>
    <property type="evidence" value="ECO:0007669"/>
    <property type="project" value="UniProtKB-KW"/>
</dbReference>
<keyword evidence="1" id="KW-1015">Disulfide bond</keyword>
<dbReference type="Pfam" id="PF00089">
    <property type="entry name" value="Trypsin"/>
    <property type="match status" value="1"/>
</dbReference>